<reference evidence="3 4" key="1">
    <citation type="submission" date="2021-03" db="EMBL/GenBank/DDBJ databases">
        <title>Antimicrobial resistance genes in bacteria isolated from Japanese honey, and their potential for conferring macrolide and lincosamide resistance in the American foulbrood pathogen Paenibacillus larvae.</title>
        <authorList>
            <person name="Okamoto M."/>
            <person name="Kumagai M."/>
            <person name="Kanamori H."/>
            <person name="Takamatsu D."/>
        </authorList>
    </citation>
    <scope>NUCLEOTIDE SEQUENCE [LARGE SCALE GENOMIC DNA]</scope>
    <source>
        <strain evidence="3 4">J15TS10</strain>
    </source>
</reference>
<dbReference type="EMBL" id="BOSM01000012">
    <property type="protein sequence ID" value="GIP60907.1"/>
    <property type="molecule type" value="Genomic_DNA"/>
</dbReference>
<dbReference type="RefSeq" id="WP_213594813.1">
    <property type="nucleotide sequence ID" value="NZ_BOSM01000012.1"/>
</dbReference>
<keyword evidence="1" id="KW-0812">Transmembrane</keyword>
<comment type="caution">
    <text evidence="3">The sequence shown here is derived from an EMBL/GenBank/DDBJ whole genome shotgun (WGS) entry which is preliminary data.</text>
</comment>
<evidence type="ECO:0000259" key="2">
    <source>
        <dbReference type="Pfam" id="PF13786"/>
    </source>
</evidence>
<proteinExistence type="predicted"/>
<dbReference type="InterPro" id="IPR025436">
    <property type="entry name" value="DUF4179"/>
</dbReference>
<dbReference type="Proteomes" id="UP000681290">
    <property type="component" value="Unassembled WGS sequence"/>
</dbReference>
<keyword evidence="1" id="KW-1133">Transmembrane helix</keyword>
<evidence type="ECO:0000313" key="4">
    <source>
        <dbReference type="Proteomes" id="UP000681290"/>
    </source>
</evidence>
<keyword evidence="4" id="KW-1185">Reference proteome</keyword>
<dbReference type="Pfam" id="PF13786">
    <property type="entry name" value="DUF4179"/>
    <property type="match status" value="1"/>
</dbReference>
<gene>
    <name evidence="3" type="ORF">J15TS10_47210</name>
</gene>
<evidence type="ECO:0000256" key="1">
    <source>
        <dbReference type="SAM" id="Phobius"/>
    </source>
</evidence>
<name>A0ABQ4MY99_9BACL</name>
<feature type="transmembrane region" description="Helical" evidence="1">
    <location>
        <begin position="55"/>
        <end position="77"/>
    </location>
</feature>
<accession>A0ABQ4MY99</accession>
<keyword evidence="1" id="KW-0472">Membrane</keyword>
<feature type="domain" description="DUF4179" evidence="2">
    <location>
        <begin position="98"/>
        <end position="146"/>
    </location>
</feature>
<organism evidence="3 4">
    <name type="scientific">Paenibacillus woosongensis</name>
    <dbReference type="NCBI Taxonomy" id="307580"/>
    <lineage>
        <taxon>Bacteria</taxon>
        <taxon>Bacillati</taxon>
        <taxon>Bacillota</taxon>
        <taxon>Bacilli</taxon>
        <taxon>Bacillales</taxon>
        <taxon>Paenibacillaceae</taxon>
        <taxon>Paenibacillus</taxon>
    </lineage>
</organism>
<sequence>MPGKFDFHREEELLTDYYKSHDAAAEQIYEEKLDQALLAGISSGHSRYKRFAHHFPWKLTGALLACCLLLFGGWQMWTSDNLGRSAFHASRSDIPSFVYNSMTPKLKDAALHGLYQPINETITQGNYQVTIDGVLADRTEMVVFYTAVNLLGNAPIFARDAKFLDAQGNGLGVMVDYPSSDAKPGTPSNVQHDKFTVSFPNHNVPAQFSFSAKWGHPQASDEAHELMEFPIQLDSSKYAGLEHKIEVNRSATVGPYSFTITDAILNPLTTRVYLRIESAKENLYQSLIDPVLWITQEGSRKSLPMQMSTTNARPNELLIQFDSLYYAKWQDLSFGASGIEEALGKDLKLVLDTEKQKIVSAPNDSVRLTRVVPTEEFIDIYFELDHISDRRALYFDLDEEFTDGDGKKHTLMAGRSSYYRSDEAFETFHYKIKPGNYIQPLTFKLLSYPGTDINQPFEIPLLTGNNPAKQP</sequence>
<evidence type="ECO:0000313" key="3">
    <source>
        <dbReference type="EMBL" id="GIP60907.1"/>
    </source>
</evidence>
<protein>
    <recommendedName>
        <fullName evidence="2">DUF4179 domain-containing protein</fullName>
    </recommendedName>
</protein>